<dbReference type="AlphaFoldDB" id="A0A109D7U4"/>
<dbReference type="EMBL" id="LMXU01000022">
    <property type="protein sequence ID" value="KWU00492.1"/>
    <property type="molecule type" value="Genomic_DNA"/>
</dbReference>
<evidence type="ECO:0000313" key="1">
    <source>
        <dbReference type="EMBL" id="KWU00492.1"/>
    </source>
</evidence>
<dbReference type="RefSeq" id="WP_060468493.1">
    <property type="nucleotide sequence ID" value="NZ_AP025514.1"/>
</dbReference>
<name>A0A109D7U4_9VIBR</name>
<dbReference type="InterPro" id="IPR007362">
    <property type="entry name" value="DUF429"/>
</dbReference>
<dbReference type="OrthoDB" id="9811476at2"/>
<evidence type="ECO:0000313" key="2">
    <source>
        <dbReference type="Proteomes" id="UP000057389"/>
    </source>
</evidence>
<dbReference type="GeneID" id="300179257"/>
<gene>
    <name evidence="1" type="ORF">APQ14_10335</name>
</gene>
<evidence type="ECO:0008006" key="3">
    <source>
        <dbReference type="Google" id="ProtNLM"/>
    </source>
</evidence>
<proteinExistence type="predicted"/>
<organism evidence="1 2">
    <name type="scientific">Vibrio toranzoniae</name>
    <dbReference type="NCBI Taxonomy" id="1194427"/>
    <lineage>
        <taxon>Bacteria</taxon>
        <taxon>Pseudomonadati</taxon>
        <taxon>Pseudomonadota</taxon>
        <taxon>Gammaproteobacteria</taxon>
        <taxon>Vibrionales</taxon>
        <taxon>Vibrionaceae</taxon>
        <taxon>Vibrio</taxon>
    </lineage>
</organism>
<accession>A0A109D7U4</accession>
<protein>
    <recommendedName>
        <fullName evidence="3">DUF429 domain-containing protein</fullName>
    </recommendedName>
</protein>
<dbReference type="Proteomes" id="UP000057389">
    <property type="component" value="Unassembled WGS sequence"/>
</dbReference>
<sequence>MKYIGIDGCKTGWIAWVVSGNELPTFKVVNTLDELVDELAGSTTLIDMPIGFSDAQTPDRLCDKAARRFLTSKRGSSVFPVPCREAVYQTDYIAACHANVQQLDKKFSKQTWGIVPKIRELDELIEAHPNLLIRESHPEVVFAALKGEPLTFSKRTQEGKEERLFVIQQLVPQWCEGLALAISNTKRKDVAIDDIYDAFVLMLIAYHAPKLSTLSESSDAGGEADTDQNGRVREIVYWNKAR</sequence>
<keyword evidence="2" id="KW-1185">Reference proteome</keyword>
<comment type="caution">
    <text evidence="1">The sequence shown here is derived from an EMBL/GenBank/DDBJ whole genome shotgun (WGS) entry which is preliminary data.</text>
</comment>
<dbReference type="Pfam" id="PF04250">
    <property type="entry name" value="DUF429"/>
    <property type="match status" value="1"/>
</dbReference>
<reference evidence="1 2" key="1">
    <citation type="submission" date="2015-11" db="EMBL/GenBank/DDBJ databases">
        <title>Draft WGS of Vibrio toranzoniae.</title>
        <authorList>
            <person name="Lasa A."/>
            <person name="Romalde J.L."/>
        </authorList>
    </citation>
    <scope>NUCLEOTIDE SEQUENCE [LARGE SCALE GENOMIC DNA]</scope>
    <source>
        <strain evidence="1 2">Vb 10.8</strain>
    </source>
</reference>